<dbReference type="InterPro" id="IPR000873">
    <property type="entry name" value="AMP-dep_synth/lig_dom"/>
</dbReference>
<protein>
    <submittedName>
        <fullName evidence="2">AMP-binding protein</fullName>
    </submittedName>
</protein>
<proteinExistence type="predicted"/>
<dbReference type="SUPFAM" id="SSF56801">
    <property type="entry name" value="Acetyl-CoA synthetase-like"/>
    <property type="match status" value="1"/>
</dbReference>
<keyword evidence="3" id="KW-1185">Reference proteome</keyword>
<evidence type="ECO:0000313" key="3">
    <source>
        <dbReference type="Proteomes" id="UP001597375"/>
    </source>
</evidence>
<dbReference type="Gene3D" id="3.30.300.30">
    <property type="match status" value="1"/>
</dbReference>
<dbReference type="InterPro" id="IPR042099">
    <property type="entry name" value="ANL_N_sf"/>
</dbReference>
<evidence type="ECO:0000259" key="1">
    <source>
        <dbReference type="Pfam" id="PF00501"/>
    </source>
</evidence>
<dbReference type="EMBL" id="JBHUIT010000034">
    <property type="protein sequence ID" value="MFD2258028.1"/>
    <property type="molecule type" value="Genomic_DNA"/>
</dbReference>
<dbReference type="Proteomes" id="UP001597375">
    <property type="component" value="Unassembled WGS sequence"/>
</dbReference>
<accession>A0ABW5DA65</accession>
<dbReference type="RefSeq" id="WP_386821471.1">
    <property type="nucleotide sequence ID" value="NZ_JBHUIT010000034.1"/>
</dbReference>
<sequence length="374" mass="41089">MNLSLIKSTEFWESDSCEIAAKSGERHPALHGLKSCVLFRTSGTTGGGSWVVLSKSALQISANAVNQWLDVDGESRWGLSLPMNHVGGFGVVARAHAAQCGLSVFNGKWNPQEFRKWLADEAVTHVSVVPTQLHDLMAAGLSSPSSLRAIVVGGGRLDAVLGQTARNRGWPVLASFGMTETCSQVGTQEIASLRESFVQSPIRILPIWETRLSDSGRLMIRGNALLEGSFEQENNEWLYRPRLGDWWQTSDRAELSGDVIIPKGRVDSIVKILGELVDLEAVEQKFISLAGEDLGENQFAVVAIPDPRREHALVAVFQGKKVVFQKLYDRWQIEAAGIERFSELVFVEELPTTELGKLKRGALQEKVIAMRTGN</sequence>
<name>A0ABW5DA65_9BACT</name>
<reference evidence="3" key="1">
    <citation type="journal article" date="2019" name="Int. J. Syst. Evol. Microbiol.">
        <title>The Global Catalogue of Microorganisms (GCM) 10K type strain sequencing project: providing services to taxonomists for standard genome sequencing and annotation.</title>
        <authorList>
            <consortium name="The Broad Institute Genomics Platform"/>
            <consortium name="The Broad Institute Genome Sequencing Center for Infectious Disease"/>
            <person name="Wu L."/>
            <person name="Ma J."/>
        </authorList>
    </citation>
    <scope>NUCLEOTIDE SEQUENCE [LARGE SCALE GENOMIC DNA]</scope>
    <source>
        <strain evidence="3">CGMCC 4.7106</strain>
    </source>
</reference>
<dbReference type="InterPro" id="IPR045851">
    <property type="entry name" value="AMP-bd_C_sf"/>
</dbReference>
<organism evidence="2 3">
    <name type="scientific">Luteolibacter algae</name>
    <dbReference type="NCBI Taxonomy" id="454151"/>
    <lineage>
        <taxon>Bacteria</taxon>
        <taxon>Pseudomonadati</taxon>
        <taxon>Verrucomicrobiota</taxon>
        <taxon>Verrucomicrobiia</taxon>
        <taxon>Verrucomicrobiales</taxon>
        <taxon>Verrucomicrobiaceae</taxon>
        <taxon>Luteolibacter</taxon>
    </lineage>
</organism>
<dbReference type="PANTHER" id="PTHR43201:SF32">
    <property type="entry name" value="2-SUCCINYLBENZOATE--COA LIGASE, CHLOROPLASTIC_PEROXISOMAL"/>
    <property type="match status" value="1"/>
</dbReference>
<comment type="caution">
    <text evidence="2">The sequence shown here is derived from an EMBL/GenBank/DDBJ whole genome shotgun (WGS) entry which is preliminary data.</text>
</comment>
<dbReference type="Pfam" id="PF00501">
    <property type="entry name" value="AMP-binding"/>
    <property type="match status" value="1"/>
</dbReference>
<dbReference type="PANTHER" id="PTHR43201">
    <property type="entry name" value="ACYL-COA SYNTHETASE"/>
    <property type="match status" value="1"/>
</dbReference>
<gene>
    <name evidence="2" type="ORF">ACFSSA_15210</name>
</gene>
<evidence type="ECO:0000313" key="2">
    <source>
        <dbReference type="EMBL" id="MFD2258028.1"/>
    </source>
</evidence>
<dbReference type="Gene3D" id="3.40.50.12780">
    <property type="entry name" value="N-terminal domain of ligase-like"/>
    <property type="match status" value="1"/>
</dbReference>
<feature type="domain" description="AMP-dependent synthetase/ligase" evidence="1">
    <location>
        <begin position="26"/>
        <end position="188"/>
    </location>
</feature>